<dbReference type="AlphaFoldDB" id="D4H535"/>
<accession>D4H535</accession>
<dbReference type="Proteomes" id="UP000002012">
    <property type="component" value="Chromosome"/>
</dbReference>
<name>D4H535_DENA2</name>
<evidence type="ECO:0000313" key="1">
    <source>
        <dbReference type="EMBL" id="ADD69391.1"/>
    </source>
</evidence>
<organism evidence="1 2">
    <name type="scientific">Denitrovibrio acetiphilus (strain DSM 12809 / NBRC 114555 / N2460)</name>
    <dbReference type="NCBI Taxonomy" id="522772"/>
    <lineage>
        <taxon>Bacteria</taxon>
        <taxon>Pseudomonadati</taxon>
        <taxon>Deferribacterota</taxon>
        <taxon>Deferribacteres</taxon>
        <taxon>Deferribacterales</taxon>
        <taxon>Geovibrionaceae</taxon>
        <taxon>Denitrovibrio</taxon>
    </lineage>
</organism>
<dbReference type="PaxDb" id="522772-Dacet_2633"/>
<dbReference type="HOGENOM" id="CLU_3167173_0_0_0"/>
<reference evidence="1 2" key="1">
    <citation type="journal article" date="2010" name="Stand. Genomic Sci.">
        <title>Complete genome sequence of Denitrovibrio acetiphilus type strain (N2460).</title>
        <authorList>
            <person name="Kiss H."/>
            <person name="Lang E."/>
            <person name="Lapidus A."/>
            <person name="Copeland A."/>
            <person name="Nolan M."/>
            <person name="Glavina Del Rio T."/>
            <person name="Chen F."/>
            <person name="Lucas S."/>
            <person name="Tice H."/>
            <person name="Cheng J.F."/>
            <person name="Han C."/>
            <person name="Goodwin L."/>
            <person name="Pitluck S."/>
            <person name="Liolios K."/>
            <person name="Pati A."/>
            <person name="Ivanova N."/>
            <person name="Mavromatis K."/>
            <person name="Chen A."/>
            <person name="Palaniappan K."/>
            <person name="Land M."/>
            <person name="Hauser L."/>
            <person name="Chang Y.J."/>
            <person name="Jeffries C.D."/>
            <person name="Detter J.C."/>
            <person name="Brettin T."/>
            <person name="Spring S."/>
            <person name="Rohde M."/>
            <person name="Goker M."/>
            <person name="Woyke T."/>
            <person name="Bristow J."/>
            <person name="Eisen J.A."/>
            <person name="Markowitz V."/>
            <person name="Hugenholtz P."/>
            <person name="Kyrpides N.C."/>
            <person name="Klenk H.P."/>
        </authorList>
    </citation>
    <scope>NUCLEOTIDE SEQUENCE [LARGE SCALE GENOMIC DNA]</scope>
    <source>
        <strain evidence="2">DSM 12809 / NBRC 114555 / N2460</strain>
    </source>
</reference>
<protein>
    <submittedName>
        <fullName evidence="1">Uncharacterized protein</fullName>
    </submittedName>
</protein>
<dbReference type="EMBL" id="CP001968">
    <property type="protein sequence ID" value="ADD69391.1"/>
    <property type="molecule type" value="Genomic_DNA"/>
</dbReference>
<proteinExistence type="predicted"/>
<dbReference type="InParanoid" id="D4H535"/>
<evidence type="ECO:0000313" key="2">
    <source>
        <dbReference type="Proteomes" id="UP000002012"/>
    </source>
</evidence>
<keyword evidence="2" id="KW-1185">Reference proteome</keyword>
<gene>
    <name evidence="1" type="ordered locus">Dacet_2633</name>
</gene>
<sequence>MLRKRPNVCLREDTFGPVPIANIEMRITLEEMIESVSLGLSKYNLNL</sequence>
<dbReference type="KEGG" id="dap:Dacet_2633"/>